<evidence type="ECO:0000256" key="2">
    <source>
        <dbReference type="ARBA" id="ARBA00022741"/>
    </source>
</evidence>
<comment type="caution">
    <text evidence="5">The sequence shown here is derived from an EMBL/GenBank/DDBJ whole genome shotgun (WGS) entry which is preliminary data.</text>
</comment>
<evidence type="ECO:0000256" key="3">
    <source>
        <dbReference type="ARBA" id="ARBA00022840"/>
    </source>
</evidence>
<dbReference type="GO" id="GO:0005524">
    <property type="term" value="F:ATP binding"/>
    <property type="evidence" value="ECO:0007669"/>
    <property type="project" value="UniProtKB-KW"/>
</dbReference>
<comment type="similarity">
    <text evidence="1">Belongs to the universal stress protein A family.</text>
</comment>
<feature type="domain" description="UspA" evidence="4">
    <location>
        <begin position="4"/>
        <end position="140"/>
    </location>
</feature>
<evidence type="ECO:0000256" key="1">
    <source>
        <dbReference type="ARBA" id="ARBA00008791"/>
    </source>
</evidence>
<dbReference type="PRINTS" id="PR01438">
    <property type="entry name" value="UNVRSLSTRESS"/>
</dbReference>
<dbReference type="Gene3D" id="3.40.50.620">
    <property type="entry name" value="HUPs"/>
    <property type="match status" value="2"/>
</dbReference>
<gene>
    <name evidence="5" type="ORF">GM1_029_00120</name>
</gene>
<dbReference type="PANTHER" id="PTHR46268">
    <property type="entry name" value="STRESS RESPONSE PROTEIN NHAX"/>
    <property type="match status" value="1"/>
</dbReference>
<dbReference type="Pfam" id="PF00582">
    <property type="entry name" value="Usp"/>
    <property type="match status" value="2"/>
</dbReference>
<protein>
    <recommendedName>
        <fullName evidence="4">UspA domain-containing protein</fullName>
    </recommendedName>
</protein>
<accession>M3UMH9</accession>
<name>M3UMH9_GORML</name>
<dbReference type="AlphaFoldDB" id="M3UMH9"/>
<keyword evidence="2" id="KW-0547">Nucleotide-binding</keyword>
<dbReference type="InterPro" id="IPR006015">
    <property type="entry name" value="Universal_stress_UspA"/>
</dbReference>
<dbReference type="InterPro" id="IPR006016">
    <property type="entry name" value="UspA"/>
</dbReference>
<keyword evidence="6" id="KW-1185">Reference proteome</keyword>
<evidence type="ECO:0000313" key="5">
    <source>
        <dbReference type="EMBL" id="GAC81110.1"/>
    </source>
</evidence>
<sequence>MSLILVGVDGSEASTDAVKWAARTAQAEHLPLKIVAAYTSTTSDYAPGLVIPQDVIDAIRSEATKAVQSAADTAREEVPGIELSGSIVEGDAARVMLELGAQAQTIVLGTRGLGSVKGLFLGSVSTNVAAHAKGRVVIVPHGALGGDGPVVVGVDDSAISDPAVAEAYRQADLRSRPLVAVHTWTPLDADALHGFGLDETEIDEMSKQAVEAVAERMAGYSQDYPDVDVQRVVIPEEPAKAILDAAGDSASLIVMGSRGRGGFTGLLLGSRSQKVLHHAKVPVMIVRK</sequence>
<reference evidence="5 6" key="1">
    <citation type="submission" date="2013-02" db="EMBL/GenBank/DDBJ databases">
        <title>Whole genome shotgun sequence of Gordonia malaquae NBRC 108250.</title>
        <authorList>
            <person name="Yoshida I."/>
            <person name="Hosoyama A."/>
            <person name="Tsuchikane K."/>
            <person name="Ando Y."/>
            <person name="Baba S."/>
            <person name="Ohji S."/>
            <person name="Hamada M."/>
            <person name="Tamura T."/>
            <person name="Yamazoe A."/>
            <person name="Yamazaki S."/>
            <person name="Fujita N."/>
        </authorList>
    </citation>
    <scope>NUCLEOTIDE SEQUENCE [LARGE SCALE GENOMIC DNA]</scope>
    <source>
        <strain evidence="5 6">NBRC 108250</strain>
    </source>
</reference>
<dbReference type="Proteomes" id="UP000035009">
    <property type="component" value="Unassembled WGS sequence"/>
</dbReference>
<dbReference type="OrthoDB" id="3174546at2"/>
<dbReference type="EMBL" id="BAOP01000029">
    <property type="protein sequence ID" value="GAC81110.1"/>
    <property type="molecule type" value="Genomic_DNA"/>
</dbReference>
<dbReference type="STRING" id="410332.SAMN04488550_1128"/>
<proteinExistence type="inferred from homology"/>
<dbReference type="InterPro" id="IPR014729">
    <property type="entry name" value="Rossmann-like_a/b/a_fold"/>
</dbReference>
<feature type="domain" description="UspA" evidence="4">
    <location>
        <begin position="149"/>
        <end position="287"/>
    </location>
</feature>
<keyword evidence="3" id="KW-0067">ATP-binding</keyword>
<dbReference type="RefSeq" id="WP_008380627.1">
    <property type="nucleotide sequence ID" value="NZ_BAOP01000029.1"/>
</dbReference>
<evidence type="ECO:0000259" key="4">
    <source>
        <dbReference type="Pfam" id="PF00582"/>
    </source>
</evidence>
<organism evidence="5 6">
    <name type="scientific">Gordonia malaquae NBRC 108250</name>
    <dbReference type="NCBI Taxonomy" id="1223542"/>
    <lineage>
        <taxon>Bacteria</taxon>
        <taxon>Bacillati</taxon>
        <taxon>Actinomycetota</taxon>
        <taxon>Actinomycetes</taxon>
        <taxon>Mycobacteriales</taxon>
        <taxon>Gordoniaceae</taxon>
        <taxon>Gordonia</taxon>
    </lineage>
</organism>
<dbReference type="eggNOG" id="COG0589">
    <property type="taxonomic scope" value="Bacteria"/>
</dbReference>
<evidence type="ECO:0000313" key="6">
    <source>
        <dbReference type="Proteomes" id="UP000035009"/>
    </source>
</evidence>
<dbReference type="PANTHER" id="PTHR46268:SF27">
    <property type="entry name" value="UNIVERSAL STRESS PROTEIN RV2623"/>
    <property type="match status" value="1"/>
</dbReference>
<dbReference type="SUPFAM" id="SSF52402">
    <property type="entry name" value="Adenine nucleotide alpha hydrolases-like"/>
    <property type="match status" value="2"/>
</dbReference>